<evidence type="ECO:0000256" key="4">
    <source>
        <dbReference type="ARBA" id="ARBA00011738"/>
    </source>
</evidence>
<comment type="similarity">
    <text evidence="3">Belongs to the thymidine/pyrimidine-nucleoside phosphorylase family.</text>
</comment>
<dbReference type="PANTHER" id="PTHR10515:SF0">
    <property type="entry name" value="THYMIDINE PHOSPHORYLASE"/>
    <property type="match status" value="1"/>
</dbReference>
<keyword evidence="11" id="KW-1185">Reference proteome</keyword>
<feature type="domain" description="Pyrimidine nucleoside phosphorylase C-terminal" evidence="9">
    <location>
        <begin position="345"/>
        <end position="418"/>
    </location>
</feature>
<dbReference type="Pfam" id="PF02885">
    <property type="entry name" value="Glycos_trans_3N"/>
    <property type="match status" value="1"/>
</dbReference>
<comment type="catalytic activity">
    <reaction evidence="8">
        <text>thymidine + phosphate = 2-deoxy-alpha-D-ribose 1-phosphate + thymine</text>
        <dbReference type="Rhea" id="RHEA:16037"/>
        <dbReference type="ChEBI" id="CHEBI:17748"/>
        <dbReference type="ChEBI" id="CHEBI:17821"/>
        <dbReference type="ChEBI" id="CHEBI:43474"/>
        <dbReference type="ChEBI" id="CHEBI:57259"/>
        <dbReference type="EC" id="2.4.2.2"/>
    </reaction>
</comment>
<dbReference type="PIRSF" id="PIRSF000478">
    <property type="entry name" value="TP_PyNP"/>
    <property type="match status" value="1"/>
</dbReference>
<reference evidence="10 11" key="1">
    <citation type="submission" date="2023-11" db="EMBL/GenBank/DDBJ databases">
        <title>Draft genome sequence of a psychrophilic Clostridium strain from permafrost water brine.</title>
        <authorList>
            <person name="Shcherbakova V.A."/>
            <person name="Trubitsyn V.E."/>
            <person name="Zakharyuk A.G."/>
        </authorList>
    </citation>
    <scope>NUCLEOTIDE SEQUENCE [LARGE SCALE GENOMIC DNA]</scope>
    <source>
        <strain evidence="10 11">14F</strain>
    </source>
</reference>
<evidence type="ECO:0000256" key="3">
    <source>
        <dbReference type="ARBA" id="ARBA00006915"/>
    </source>
</evidence>
<dbReference type="SMART" id="SM00941">
    <property type="entry name" value="PYNP_C"/>
    <property type="match status" value="1"/>
</dbReference>
<sequence length="433" mass="46588">MRMVDVISKKRDGKELTTQEINFFIEGYTKGTIPDYQASSLAMAIYFQDMNDRERADLTMAMVNSGETIDLSKIEGIKVDKHSTGGVGDTTTLVLAPLVAALDIPVAKMSGRGLGHTGGTIDKLESISGFHVEITNDKFIELVNRDKVAVIGQTGNLTPADKKLYALRDVTGTVNSIPLIASSIMSKKIASGANAIVLDVKTGAGAFMKTDKDAENLAHAMVQIGNNVGRNTMAIISDMSQPLGFAIGNALEVKEAIDTLKGEGPEDLTELVLTLGSQMVVLAKKAKTLEEARKMLLEVIKNGKALDKFKVFVKNQGGDESVVDNPEKLPQAKYKIDVPALTSGFVSNMVADEIGIAAMLLGAGRATKEDKIDLAVGLMLRKKVGDKVEKGEPILTIYSNRENVEDVKAKIYENISISDHATKPTLIHEVITK</sequence>
<dbReference type="NCBIfam" id="NF004747">
    <property type="entry name" value="PRK06078.1"/>
    <property type="match status" value="1"/>
</dbReference>
<dbReference type="PROSITE" id="PS00647">
    <property type="entry name" value="THYMID_PHOSPHORYLASE"/>
    <property type="match status" value="1"/>
</dbReference>
<comment type="catalytic activity">
    <reaction evidence="1">
        <text>2'-deoxyuridine + phosphate = 2-deoxy-alpha-D-ribose 1-phosphate + uracil</text>
        <dbReference type="Rhea" id="RHEA:22824"/>
        <dbReference type="ChEBI" id="CHEBI:16450"/>
        <dbReference type="ChEBI" id="CHEBI:17568"/>
        <dbReference type="ChEBI" id="CHEBI:43474"/>
        <dbReference type="ChEBI" id="CHEBI:57259"/>
        <dbReference type="EC" id="2.4.2.2"/>
    </reaction>
</comment>
<evidence type="ECO:0000313" key="10">
    <source>
        <dbReference type="EMBL" id="MEF2111782.1"/>
    </source>
</evidence>
<dbReference type="InterPro" id="IPR017459">
    <property type="entry name" value="Glycosyl_Trfase_fam3_N_dom"/>
</dbReference>
<dbReference type="Proteomes" id="UP001498469">
    <property type="component" value="Unassembled WGS sequence"/>
</dbReference>
<evidence type="ECO:0000256" key="8">
    <source>
        <dbReference type="ARBA" id="ARBA00048525"/>
    </source>
</evidence>
<keyword evidence="10" id="KW-0808">Transferase</keyword>
<dbReference type="InterPro" id="IPR000053">
    <property type="entry name" value="Thymidine/pyrmidine_PPase"/>
</dbReference>
<evidence type="ECO:0000256" key="2">
    <source>
        <dbReference type="ARBA" id="ARBA00003877"/>
    </source>
</evidence>
<protein>
    <recommendedName>
        <fullName evidence="6">Pyrimidine-nucleoside phosphorylase</fullName>
        <ecNumber evidence="5">2.4.2.2</ecNumber>
    </recommendedName>
</protein>
<accession>A0ABU7UK65</accession>
<dbReference type="InterPro" id="IPR013102">
    <property type="entry name" value="PYNP_C"/>
</dbReference>
<evidence type="ECO:0000313" key="11">
    <source>
        <dbReference type="Proteomes" id="UP001498469"/>
    </source>
</evidence>
<dbReference type="NCBIfam" id="TIGR02644">
    <property type="entry name" value="Y_phosphoryl"/>
    <property type="match status" value="1"/>
</dbReference>
<dbReference type="GO" id="GO:0016154">
    <property type="term" value="F:pyrimidine-nucleoside phosphorylase activity"/>
    <property type="evidence" value="ECO:0007669"/>
    <property type="project" value="UniProtKB-EC"/>
</dbReference>
<comment type="caution">
    <text evidence="10">The sequence shown here is derived from an EMBL/GenBank/DDBJ whole genome shotgun (WGS) entry which is preliminary data.</text>
</comment>
<comment type="subunit">
    <text evidence="4">Homodimer.</text>
</comment>
<dbReference type="RefSeq" id="WP_216249943.1">
    <property type="nucleotide sequence ID" value="NZ_JAZHFS010000004.1"/>
</dbReference>
<gene>
    <name evidence="10" type="ORF">SJI18_05590</name>
</gene>
<evidence type="ECO:0000256" key="6">
    <source>
        <dbReference type="ARBA" id="ARBA00014680"/>
    </source>
</evidence>
<proteinExistence type="inferred from homology"/>
<comment type="catalytic activity">
    <reaction evidence="7">
        <text>uridine + phosphate = alpha-D-ribose 1-phosphate + uracil</text>
        <dbReference type="Rhea" id="RHEA:24388"/>
        <dbReference type="ChEBI" id="CHEBI:16704"/>
        <dbReference type="ChEBI" id="CHEBI:17568"/>
        <dbReference type="ChEBI" id="CHEBI:43474"/>
        <dbReference type="ChEBI" id="CHEBI:57720"/>
        <dbReference type="EC" id="2.4.2.2"/>
    </reaction>
</comment>
<keyword evidence="10" id="KW-0328">Glycosyltransferase</keyword>
<dbReference type="EMBL" id="JAZHFS010000004">
    <property type="protein sequence ID" value="MEF2111782.1"/>
    <property type="molecule type" value="Genomic_DNA"/>
</dbReference>
<dbReference type="Pfam" id="PF07831">
    <property type="entry name" value="PYNP_C"/>
    <property type="match status" value="1"/>
</dbReference>
<name>A0ABU7UK65_9CLOT</name>
<dbReference type="NCBIfam" id="NF004490">
    <property type="entry name" value="PRK05820.1"/>
    <property type="match status" value="1"/>
</dbReference>
<evidence type="ECO:0000259" key="9">
    <source>
        <dbReference type="SMART" id="SM00941"/>
    </source>
</evidence>
<dbReference type="InterPro" id="IPR000312">
    <property type="entry name" value="Glycosyl_Trfase_fam3"/>
</dbReference>
<dbReference type="InterPro" id="IPR017872">
    <property type="entry name" value="Pyrmidine_PPase_CS"/>
</dbReference>
<dbReference type="InterPro" id="IPR018090">
    <property type="entry name" value="Pyrmidine_PPas_bac/euk"/>
</dbReference>
<evidence type="ECO:0000256" key="1">
    <source>
        <dbReference type="ARBA" id="ARBA00001066"/>
    </source>
</evidence>
<dbReference type="Pfam" id="PF00591">
    <property type="entry name" value="Glycos_transf_3"/>
    <property type="match status" value="1"/>
</dbReference>
<dbReference type="EC" id="2.4.2.2" evidence="5"/>
<organism evidence="10 11">
    <name type="scientific">Clostridium frigoriphilum</name>
    <dbReference type="NCBI Taxonomy" id="443253"/>
    <lineage>
        <taxon>Bacteria</taxon>
        <taxon>Bacillati</taxon>
        <taxon>Bacillota</taxon>
        <taxon>Clostridia</taxon>
        <taxon>Eubacteriales</taxon>
        <taxon>Clostridiaceae</taxon>
        <taxon>Clostridium</taxon>
    </lineage>
</organism>
<dbReference type="PANTHER" id="PTHR10515">
    <property type="entry name" value="THYMIDINE PHOSPHORYLASE"/>
    <property type="match status" value="1"/>
</dbReference>
<evidence type="ECO:0000256" key="5">
    <source>
        <dbReference type="ARBA" id="ARBA00011889"/>
    </source>
</evidence>
<evidence type="ECO:0000256" key="7">
    <source>
        <dbReference type="ARBA" id="ARBA00048453"/>
    </source>
</evidence>
<comment type="function">
    <text evidence="2">Catalyzes phosphorolysis of the pyrimidine nucleosides uridine, thymidine and 2'-deoxyuridine with the formation of the corresponding pyrimidine base and ribose-1-phosphate.</text>
</comment>